<keyword evidence="1" id="KW-0175">Coiled coil</keyword>
<evidence type="ECO:0000313" key="4">
    <source>
        <dbReference type="Proteomes" id="UP000636709"/>
    </source>
</evidence>
<dbReference type="OrthoDB" id="1929367at2759"/>
<organism evidence="3 4">
    <name type="scientific">Digitaria exilis</name>
    <dbReference type="NCBI Taxonomy" id="1010633"/>
    <lineage>
        <taxon>Eukaryota</taxon>
        <taxon>Viridiplantae</taxon>
        <taxon>Streptophyta</taxon>
        <taxon>Embryophyta</taxon>
        <taxon>Tracheophyta</taxon>
        <taxon>Spermatophyta</taxon>
        <taxon>Magnoliopsida</taxon>
        <taxon>Liliopsida</taxon>
        <taxon>Poales</taxon>
        <taxon>Poaceae</taxon>
        <taxon>PACMAD clade</taxon>
        <taxon>Panicoideae</taxon>
        <taxon>Panicodae</taxon>
        <taxon>Paniceae</taxon>
        <taxon>Anthephorinae</taxon>
        <taxon>Digitaria</taxon>
    </lineage>
</organism>
<evidence type="ECO:0000256" key="1">
    <source>
        <dbReference type="SAM" id="Coils"/>
    </source>
</evidence>
<feature type="coiled-coil region" evidence="1">
    <location>
        <begin position="749"/>
        <end position="776"/>
    </location>
</feature>
<feature type="region of interest" description="Disordered" evidence="2">
    <location>
        <begin position="1"/>
        <end position="111"/>
    </location>
</feature>
<dbReference type="Proteomes" id="UP000636709">
    <property type="component" value="Unassembled WGS sequence"/>
</dbReference>
<dbReference type="PANTHER" id="PTHR35707:SF1">
    <property type="entry name" value="SPC7 KINETOCHORE PROTEIN DOMAIN-CONTAINING PROTEIN"/>
    <property type="match status" value="1"/>
</dbReference>
<sequence>MDVGGSGGGLGGGIISSPVTEDDKFARRRSRRVSFADTTAVHVFDRDEDFETPPEEREPGSAPPSSGRSSAEREDGDDTDEGFRRPPVIFLPDVDSSSPGSAAGSMASTDDDENFFGPVSTSFIQIGRPSDSGMSEDDNHDITMDSRTFSLHFRNIAPPDDCTANSAASLMTPNMASEGPLKEMNSGRTLSRDRTDMSLLTGKGPLKELIVSDSGRTLSTDRTDMSLLSGNPRCYDYGKLSPTLCSMVRKVKGDQQTESPNSSIADVSLDRVLTLSASGEENREANLCTGNGISSDELPTINSVGHISMSHPVSTSTRLIQEDDEIIIDGHKNSQNCNHVHMTADPSVNNTVESPTKLSPAYQSFMNNVDVQSHPLHQSLMKDQPFSPNCTARVSSMCNVDLEPHLLDQPSGPNNITDASRSSAAPDILIMDNGRYQQNEVMDTETILHTPRTVGQTLQVPQGSISSLRSKRQKLFCSTPISTCNVASQESCSLGSEFSEHTMRISALKNALKTKLQESPAASQLPLAEQSSLMIEGKQNGPHDNGKLENVDWNKVLCSISKATEQILSASISKLNLQQPQSGLVTNSLRKVRCNYTTGVGTHALPPYNLEIGLPKKYNLDFGLPEPPLRYPSVKLDMLSDKLDEVHMARKYRRFSTAVRIKDYSGDRQQRLEEARSLHEKLFYAKAKLQINNMKLTKLKKKAQLYQDGIEECRILKSKILGASQMKDACLPGATSVSATDKQEELPILIEKRLELNNIQQKVENLRSSLACFRNIEGDISCDSIMKHAEEQLNIRNLCHFIHHQAGLCELKDIVKKGNRRDLILNYHNLLFQRVILNTSDMPSIFVNNSLNGTKIGQETSLLLGNLIDVLEEMKLAKMELINLTSVCFVLESKTCQLSLHLCFMSFKSGKKIAFQIDMTDLNRSVYPSDPSELAIKICEAQTTLSQPNIEETMASIKNLQHGHTVILRLCRMVSQLIHSLPV</sequence>
<evidence type="ECO:0000256" key="2">
    <source>
        <dbReference type="SAM" id="MobiDB-lite"/>
    </source>
</evidence>
<dbReference type="EMBL" id="JACEFO010002054">
    <property type="protein sequence ID" value="KAF8687719.1"/>
    <property type="molecule type" value="Genomic_DNA"/>
</dbReference>
<gene>
    <name evidence="3" type="ORF">HU200_042646</name>
</gene>
<proteinExistence type="predicted"/>
<feature type="compositionally biased region" description="Gly residues" evidence="2">
    <location>
        <begin position="1"/>
        <end position="14"/>
    </location>
</feature>
<comment type="caution">
    <text evidence="3">The sequence shown here is derived from an EMBL/GenBank/DDBJ whole genome shotgun (WGS) entry which is preliminary data.</text>
</comment>
<feature type="compositionally biased region" description="Low complexity" evidence="2">
    <location>
        <begin position="96"/>
        <end position="108"/>
    </location>
</feature>
<keyword evidence="4" id="KW-1185">Reference proteome</keyword>
<protein>
    <submittedName>
        <fullName evidence="3">Uncharacterized protein</fullName>
    </submittedName>
</protein>
<reference evidence="3" key="1">
    <citation type="submission" date="2020-07" db="EMBL/GenBank/DDBJ databases">
        <title>Genome sequence and genetic diversity analysis of an under-domesticated orphan crop, white fonio (Digitaria exilis).</title>
        <authorList>
            <person name="Bennetzen J.L."/>
            <person name="Chen S."/>
            <person name="Ma X."/>
            <person name="Wang X."/>
            <person name="Yssel A.E.J."/>
            <person name="Chaluvadi S.R."/>
            <person name="Johnson M."/>
            <person name="Gangashetty P."/>
            <person name="Hamidou F."/>
            <person name="Sanogo M.D."/>
            <person name="Zwaenepoel A."/>
            <person name="Wallace J."/>
            <person name="Van De Peer Y."/>
            <person name="Van Deynze A."/>
        </authorList>
    </citation>
    <scope>NUCLEOTIDE SEQUENCE</scope>
    <source>
        <tissue evidence="3">Leaves</tissue>
    </source>
</reference>
<accession>A0A835EEJ7</accession>
<dbReference type="AlphaFoldDB" id="A0A835EEJ7"/>
<evidence type="ECO:0000313" key="3">
    <source>
        <dbReference type="EMBL" id="KAF8687719.1"/>
    </source>
</evidence>
<name>A0A835EEJ7_9POAL</name>
<dbReference type="PANTHER" id="PTHR35707">
    <property type="entry name" value="OS06G0608100 PROTEIN"/>
    <property type="match status" value="1"/>
</dbReference>